<reference evidence="1" key="1">
    <citation type="submission" date="2024-04" db="UniProtKB">
        <authorList>
            <consortium name="EnsemblMetazoa"/>
        </authorList>
    </citation>
    <scope>IDENTIFICATION</scope>
    <source>
        <strain evidence="1">EBRO</strain>
    </source>
</reference>
<dbReference type="Proteomes" id="UP000075880">
    <property type="component" value="Unassembled WGS sequence"/>
</dbReference>
<evidence type="ECO:0000313" key="1">
    <source>
        <dbReference type="EnsemblMetazoa" id="ENSAATROPP005741"/>
    </source>
</evidence>
<accession>A0AAG5D3D7</accession>
<keyword evidence="2" id="KW-1185">Reference proteome</keyword>
<dbReference type="EnsemblMetazoa" id="ENSAATROPT006313">
    <property type="protein sequence ID" value="ENSAATROPP005741"/>
    <property type="gene ID" value="ENSAATROPG005108"/>
</dbReference>
<proteinExistence type="predicted"/>
<evidence type="ECO:0000313" key="2">
    <source>
        <dbReference type="Proteomes" id="UP000075880"/>
    </source>
</evidence>
<name>A0AAG5D3D7_ANOAO</name>
<dbReference type="AlphaFoldDB" id="A0AAG5D3D7"/>
<sequence length="47" mass="5176">MKPVDRIIKENPWQCRSVAVINVLGNLQTILGIANAQCHDFVASVNV</sequence>
<protein>
    <submittedName>
        <fullName evidence="1">Uncharacterized protein</fullName>
    </submittedName>
</protein>
<organism evidence="1 2">
    <name type="scientific">Anopheles atroparvus</name>
    <name type="common">European mosquito</name>
    <dbReference type="NCBI Taxonomy" id="41427"/>
    <lineage>
        <taxon>Eukaryota</taxon>
        <taxon>Metazoa</taxon>
        <taxon>Ecdysozoa</taxon>
        <taxon>Arthropoda</taxon>
        <taxon>Hexapoda</taxon>
        <taxon>Insecta</taxon>
        <taxon>Pterygota</taxon>
        <taxon>Neoptera</taxon>
        <taxon>Endopterygota</taxon>
        <taxon>Diptera</taxon>
        <taxon>Nematocera</taxon>
        <taxon>Culicoidea</taxon>
        <taxon>Culicidae</taxon>
        <taxon>Anophelinae</taxon>
        <taxon>Anopheles</taxon>
    </lineage>
</organism>